<feature type="transmembrane region" description="Helical" evidence="2">
    <location>
        <begin position="441"/>
        <end position="464"/>
    </location>
</feature>
<gene>
    <name evidence="3" type="ORF">Ae201684_003376</name>
</gene>
<feature type="transmembrane region" description="Helical" evidence="2">
    <location>
        <begin position="114"/>
        <end position="138"/>
    </location>
</feature>
<dbReference type="Pfam" id="PF01554">
    <property type="entry name" value="MatE"/>
    <property type="match status" value="2"/>
</dbReference>
<keyword evidence="2" id="KW-1133">Transmembrane helix</keyword>
<reference evidence="3 4" key="1">
    <citation type="submission" date="2019-07" db="EMBL/GenBank/DDBJ databases">
        <title>Genomics analysis of Aphanomyces spp. identifies a new class of oomycete effector associated with host adaptation.</title>
        <authorList>
            <person name="Gaulin E."/>
        </authorList>
    </citation>
    <scope>NUCLEOTIDE SEQUENCE [LARGE SCALE GENOMIC DNA]</scope>
    <source>
        <strain evidence="3 4">ATCC 201684</strain>
    </source>
</reference>
<feature type="transmembrane region" description="Helical" evidence="2">
    <location>
        <begin position="220"/>
        <end position="240"/>
    </location>
</feature>
<dbReference type="VEuPathDB" id="FungiDB:AeMF1_020870"/>
<feature type="transmembrane region" description="Helical" evidence="2">
    <location>
        <begin position="413"/>
        <end position="435"/>
    </location>
</feature>
<protein>
    <recommendedName>
        <fullName evidence="5">MATE efflux family protein</fullName>
    </recommendedName>
</protein>
<comment type="caution">
    <text evidence="3">The sequence shown here is derived from an EMBL/GenBank/DDBJ whole genome shotgun (WGS) entry which is preliminary data.</text>
</comment>
<dbReference type="InterPro" id="IPR002528">
    <property type="entry name" value="MATE_fam"/>
</dbReference>
<feature type="transmembrane region" description="Helical" evidence="2">
    <location>
        <begin position="260"/>
        <end position="283"/>
    </location>
</feature>
<dbReference type="PANTHER" id="PTHR11206">
    <property type="entry name" value="MULTIDRUG RESISTANCE PROTEIN"/>
    <property type="match status" value="1"/>
</dbReference>
<keyword evidence="2" id="KW-0812">Transmembrane</keyword>
<dbReference type="GO" id="GO:0016020">
    <property type="term" value="C:membrane"/>
    <property type="evidence" value="ECO:0007669"/>
    <property type="project" value="InterPro"/>
</dbReference>
<evidence type="ECO:0000313" key="3">
    <source>
        <dbReference type="EMBL" id="KAF0741711.1"/>
    </source>
</evidence>
<keyword evidence="4" id="KW-1185">Reference proteome</keyword>
<keyword evidence="2" id="KW-0472">Membrane</keyword>
<dbReference type="GO" id="GO:0042910">
    <property type="term" value="F:xenobiotic transmembrane transporter activity"/>
    <property type="evidence" value="ECO:0007669"/>
    <property type="project" value="InterPro"/>
</dbReference>
<evidence type="ECO:0000256" key="1">
    <source>
        <dbReference type="ARBA" id="ARBA00010199"/>
    </source>
</evidence>
<dbReference type="AlphaFoldDB" id="A0A6G0XN36"/>
<proteinExistence type="inferred from homology"/>
<organism evidence="3 4">
    <name type="scientific">Aphanomyces euteiches</name>
    <dbReference type="NCBI Taxonomy" id="100861"/>
    <lineage>
        <taxon>Eukaryota</taxon>
        <taxon>Sar</taxon>
        <taxon>Stramenopiles</taxon>
        <taxon>Oomycota</taxon>
        <taxon>Saprolegniomycetes</taxon>
        <taxon>Saprolegniales</taxon>
        <taxon>Verrucalvaceae</taxon>
        <taxon>Aphanomyces</taxon>
    </lineage>
</organism>
<dbReference type="GO" id="GO:0015297">
    <property type="term" value="F:antiporter activity"/>
    <property type="evidence" value="ECO:0007669"/>
    <property type="project" value="InterPro"/>
</dbReference>
<comment type="similarity">
    <text evidence="1">Belongs to the multi antimicrobial extrusion (MATE) (TC 2.A.66.1) family.</text>
</comment>
<dbReference type="EMBL" id="VJMJ01000036">
    <property type="protein sequence ID" value="KAF0741711.1"/>
    <property type="molecule type" value="Genomic_DNA"/>
</dbReference>
<feature type="transmembrane region" description="Helical" evidence="2">
    <location>
        <begin position="344"/>
        <end position="364"/>
    </location>
</feature>
<evidence type="ECO:0000256" key="2">
    <source>
        <dbReference type="SAM" id="Phobius"/>
    </source>
</evidence>
<accession>A0A6G0XN36</accession>
<feature type="transmembrane region" description="Helical" evidence="2">
    <location>
        <begin position="189"/>
        <end position="208"/>
    </location>
</feature>
<evidence type="ECO:0000313" key="4">
    <source>
        <dbReference type="Proteomes" id="UP000481153"/>
    </source>
</evidence>
<sequence>MEASSYEPLACEDAKTPGLESDERLAPLSIIEELLHHMRLAGPLIFTHLMDYLPGMTNIVLVAQFQGPEVDANVTAVALSTMFLNLTSISLGMGLCSAVGILSAQAYGAGNMKLFNAYIHAAGLGMLMTMLPVAWLNWKAESILTYLGHDAAIAGKAASFTRISTIGLPFFFSFEIVRKLLQAHSTVDAMAVISLASNVIHVGAGYYLTHETSCGFTGPAIGRVVANMSLLVFVAVYFHFKPTYKAWDLHWTPRLAATHLAEFFHFGMPGAIILWVEFGSFEILSMLATRLSNPREQTRVTTVLSHLLSVMYMIYFGISTASMVRVGNMIGANRPHAAKTIMRISFGLVTICLACTITTIASLRETIAGAFFADSGVIHSAKKLLLYILPLHALSSYNSNAQGVLRGMGQPGVAAFINAACICCIGLPLSAMLGIQQDQGLSGLWLGFTVGSAASFVLFSVVLASADWHKQAADAAKARRL</sequence>
<feature type="transmembrane region" description="Helical" evidence="2">
    <location>
        <begin position="82"/>
        <end position="102"/>
    </location>
</feature>
<feature type="transmembrane region" description="Helical" evidence="2">
    <location>
        <begin position="303"/>
        <end position="324"/>
    </location>
</feature>
<evidence type="ECO:0008006" key="5">
    <source>
        <dbReference type="Google" id="ProtNLM"/>
    </source>
</evidence>
<name>A0A6G0XN36_9STRA</name>
<dbReference type="Proteomes" id="UP000481153">
    <property type="component" value="Unassembled WGS sequence"/>
</dbReference>
<dbReference type="NCBIfam" id="TIGR00797">
    <property type="entry name" value="matE"/>
    <property type="match status" value="1"/>
</dbReference>